<dbReference type="RefSeq" id="WP_032667374.1">
    <property type="nucleotide sequence ID" value="NZ_JARTTN020000001.1"/>
</dbReference>
<proteinExistence type="predicted"/>
<dbReference type="AlphaFoldDB" id="A0AAW9PF07"/>
<protein>
    <submittedName>
        <fullName evidence="1">Uncharacterized protein</fullName>
    </submittedName>
</protein>
<accession>A0AAW9PF07</accession>
<reference evidence="1" key="2">
    <citation type="submission" date="2024-01" db="EMBL/GenBank/DDBJ databases">
        <authorList>
            <person name="Macesic N."/>
        </authorList>
    </citation>
    <scope>NUCLEOTIDE SEQUENCE</scope>
    <source>
        <strain evidence="1">CPO071</strain>
    </source>
</reference>
<name>A0AAW9PF07_KLEVA</name>
<dbReference type="Proteomes" id="UP001176846">
    <property type="component" value="Unassembled WGS sequence"/>
</dbReference>
<gene>
    <name evidence="1" type="ORF">QAB22_009290</name>
</gene>
<organism evidence="1 2">
    <name type="scientific">Klebsiella variicola</name>
    <dbReference type="NCBI Taxonomy" id="244366"/>
    <lineage>
        <taxon>Bacteria</taxon>
        <taxon>Pseudomonadati</taxon>
        <taxon>Pseudomonadota</taxon>
        <taxon>Gammaproteobacteria</taxon>
        <taxon>Enterobacterales</taxon>
        <taxon>Enterobacteriaceae</taxon>
        <taxon>Klebsiella/Raoultella group</taxon>
        <taxon>Klebsiella</taxon>
        <taxon>Klebsiella pneumoniae complex</taxon>
    </lineage>
</organism>
<dbReference type="EMBL" id="JARTTN020000001">
    <property type="protein sequence ID" value="MEC6056739.1"/>
    <property type="molecule type" value="Genomic_DNA"/>
</dbReference>
<evidence type="ECO:0000313" key="1">
    <source>
        <dbReference type="EMBL" id="MEC6056739.1"/>
    </source>
</evidence>
<reference evidence="1" key="1">
    <citation type="journal article" date="2023" name="Nat. Commun.">
        <title>Genomic dissection of endemic carbapenem resistance reveals metallo-beta-lactamase dissemination through clonal, plasmid and integron transfer.</title>
        <authorList>
            <person name="Macesic N."/>
            <person name="Hawkey J."/>
            <person name="Vezina B."/>
            <person name="Wisniewski J.A."/>
            <person name="Cottingham H."/>
            <person name="Blakeway L.V."/>
            <person name="Harshegyi T."/>
            <person name="Pragastis K."/>
            <person name="Badoordeen G.Z."/>
            <person name="Dennison A."/>
            <person name="Spelman D.W."/>
            <person name="Jenney A.W.J."/>
            <person name="Peleg A.Y."/>
        </authorList>
    </citation>
    <scope>NUCLEOTIDE SEQUENCE</scope>
    <source>
        <strain evidence="1">CPO071</strain>
    </source>
</reference>
<evidence type="ECO:0000313" key="2">
    <source>
        <dbReference type="Proteomes" id="UP001176846"/>
    </source>
</evidence>
<comment type="caution">
    <text evidence="1">The sequence shown here is derived from an EMBL/GenBank/DDBJ whole genome shotgun (WGS) entry which is preliminary data.</text>
</comment>
<sequence>MKNRFLNMLNNPVPHPDLTDAIFNSVSEPELCLTVLKTLPEINQITIATFFSGQGLSLMGAALIYEMVLKAHDAMTDLIWNEYEVTNMTNG</sequence>